<dbReference type="Proteomes" id="UP000217561">
    <property type="component" value="Unassembled WGS sequence"/>
</dbReference>
<evidence type="ECO:0000256" key="1">
    <source>
        <dbReference type="SAM" id="Coils"/>
    </source>
</evidence>
<dbReference type="EMBL" id="NSGH01000009">
    <property type="protein sequence ID" value="PBB05735.1"/>
    <property type="molecule type" value="Genomic_DNA"/>
</dbReference>
<keyword evidence="4" id="KW-1185">Reference proteome</keyword>
<name>A0ABX4HRM0_9BACI</name>
<accession>A0ABX4HRM0</accession>
<gene>
    <name evidence="3" type="ORF">CKW00_06970</name>
</gene>
<evidence type="ECO:0000256" key="2">
    <source>
        <dbReference type="SAM" id="MobiDB-lite"/>
    </source>
</evidence>
<feature type="compositionally biased region" description="Basic residues" evidence="2">
    <location>
        <begin position="128"/>
        <end position="139"/>
    </location>
</feature>
<proteinExistence type="predicted"/>
<sequence>MAEKIKKLRLNLQYFSEKRFTQAEAEEIIEQRLQEMEQAQEAEQQAQTEPEGTDYRKLYLDALKKKALTDENIPLEKAGRYVKYIETDDPAEVEKAAKELAEDIEEGERAKQKKSYGDPNGYGTQAKTKFKNPFRKGDE</sequence>
<protein>
    <submittedName>
        <fullName evidence="3">Uncharacterized protein</fullName>
    </submittedName>
</protein>
<feature type="region of interest" description="Disordered" evidence="2">
    <location>
        <begin position="102"/>
        <end position="139"/>
    </location>
</feature>
<comment type="caution">
    <text evidence="3">The sequence shown here is derived from an EMBL/GenBank/DDBJ whole genome shotgun (WGS) entry which is preliminary data.</text>
</comment>
<feature type="coiled-coil region" evidence="1">
    <location>
        <begin position="22"/>
        <end position="49"/>
    </location>
</feature>
<evidence type="ECO:0000313" key="4">
    <source>
        <dbReference type="Proteomes" id="UP000217561"/>
    </source>
</evidence>
<keyword evidence="1" id="KW-0175">Coiled coil</keyword>
<organism evidence="3 4">
    <name type="scientific">Salimicrobium humidisoli</name>
    <dbReference type="NCBI Taxonomy" id="2029857"/>
    <lineage>
        <taxon>Bacteria</taxon>
        <taxon>Bacillati</taxon>
        <taxon>Bacillota</taxon>
        <taxon>Bacilli</taxon>
        <taxon>Bacillales</taxon>
        <taxon>Bacillaceae</taxon>
        <taxon>Salimicrobium</taxon>
    </lineage>
</organism>
<evidence type="ECO:0000313" key="3">
    <source>
        <dbReference type="EMBL" id="PBB05735.1"/>
    </source>
</evidence>
<dbReference type="RefSeq" id="WP_095821965.1">
    <property type="nucleotide sequence ID" value="NZ_NSGH01000009.1"/>
</dbReference>
<reference evidence="3 4" key="1">
    <citation type="submission" date="2017-08" db="EMBL/GenBank/DDBJ databases">
        <title>Salimicrobium alkalisoli sp. nov., isolated from saline alkaline soil.</title>
        <authorList>
            <person name="Zhang G."/>
            <person name="Xiong Q."/>
        </authorList>
    </citation>
    <scope>NUCLEOTIDE SEQUENCE [LARGE SCALE GENOMIC DNA]</scope>
    <source>
        <strain evidence="3 4">WN024</strain>
    </source>
</reference>